<evidence type="ECO:0000259" key="7">
    <source>
        <dbReference type="Pfam" id="PF00892"/>
    </source>
</evidence>
<feature type="transmembrane region" description="Helical" evidence="6">
    <location>
        <begin position="273"/>
        <end position="290"/>
    </location>
</feature>
<feature type="transmembrane region" description="Helical" evidence="6">
    <location>
        <begin position="122"/>
        <end position="141"/>
    </location>
</feature>
<protein>
    <submittedName>
        <fullName evidence="8">O-acetylserine/cysteine efflux transporter</fullName>
    </submittedName>
</protein>
<dbReference type="InterPro" id="IPR050638">
    <property type="entry name" value="AA-Vitamin_Transporters"/>
</dbReference>
<dbReference type="InterPro" id="IPR037185">
    <property type="entry name" value="EmrE-like"/>
</dbReference>
<dbReference type="EMBL" id="FWXN01000001">
    <property type="protein sequence ID" value="SMC33232.1"/>
    <property type="molecule type" value="Genomic_DNA"/>
</dbReference>
<reference evidence="8 9" key="1">
    <citation type="submission" date="2017-04" db="EMBL/GenBank/DDBJ databases">
        <authorList>
            <person name="Afonso C.L."/>
            <person name="Miller P.J."/>
            <person name="Scott M.A."/>
            <person name="Spackman E."/>
            <person name="Goraichik I."/>
            <person name="Dimitrov K.M."/>
            <person name="Suarez D.L."/>
            <person name="Swayne D.E."/>
        </authorList>
    </citation>
    <scope>NUCLEOTIDE SEQUENCE [LARGE SCALE GENOMIC DNA]</scope>
    <source>
        <strain evidence="8 9">CGMCC 1.12511</strain>
    </source>
</reference>
<feature type="transmembrane region" description="Helical" evidence="6">
    <location>
        <begin position="178"/>
        <end position="196"/>
    </location>
</feature>
<feature type="domain" description="EamA" evidence="7">
    <location>
        <begin position="13"/>
        <end position="136"/>
    </location>
</feature>
<comment type="similarity">
    <text evidence="2">Belongs to the EamA transporter family.</text>
</comment>
<feature type="transmembrane region" description="Helical" evidence="6">
    <location>
        <begin position="12"/>
        <end position="29"/>
    </location>
</feature>
<dbReference type="Pfam" id="PF00892">
    <property type="entry name" value="EamA"/>
    <property type="match status" value="2"/>
</dbReference>
<evidence type="ECO:0000256" key="1">
    <source>
        <dbReference type="ARBA" id="ARBA00004141"/>
    </source>
</evidence>
<dbReference type="PANTHER" id="PTHR32322:SF9">
    <property type="entry name" value="AMINO-ACID METABOLITE EFFLUX PUMP-RELATED"/>
    <property type="match status" value="1"/>
</dbReference>
<feature type="transmembrane region" description="Helical" evidence="6">
    <location>
        <begin position="67"/>
        <end position="86"/>
    </location>
</feature>
<gene>
    <name evidence="8" type="ORF">SAMN06296429_101282</name>
</gene>
<feature type="transmembrane region" description="Helical" evidence="6">
    <location>
        <begin position="92"/>
        <end position="115"/>
    </location>
</feature>
<evidence type="ECO:0000313" key="8">
    <source>
        <dbReference type="EMBL" id="SMC33232.1"/>
    </source>
</evidence>
<feature type="transmembrane region" description="Helical" evidence="6">
    <location>
        <begin position="216"/>
        <end position="237"/>
    </location>
</feature>
<dbReference type="InterPro" id="IPR000620">
    <property type="entry name" value="EamA_dom"/>
</dbReference>
<dbReference type="AlphaFoldDB" id="A0A1W1YAN2"/>
<accession>A0A1W1YAN2</accession>
<feature type="transmembrane region" description="Helical" evidence="6">
    <location>
        <begin position="35"/>
        <end position="55"/>
    </location>
</feature>
<sequence length="312" mass="32693">MTDDRRVPIRHRLLAVVVAVLWGANFIAIHASLEIFPPFLCSALRFTLMAIPTILFVPRPQVPTRWLVGYGIGFGILQFAFLYLAMDAGMPTGLASLVLQSSAPFTVVLGAVLLGERLSGSAASGVAVAALGMAVVGSQRLDAEAGLLPFVLTLMAGLGWAFGNLASRLAAAPKPLHLTMWMTVIPPVPMLVLSLLVEGPERIGTALADSVTGAAIPAWLGLAYTTLLATVVGSGIWTWLMARHPSGTVAPFSMLVPVTGLALAWLLLDEVPAPLELVGGALVVGGVLWASRPRRTEALPEPVPEPAVPVGR</sequence>
<dbReference type="SUPFAM" id="SSF103481">
    <property type="entry name" value="Multidrug resistance efflux transporter EmrE"/>
    <property type="match status" value="2"/>
</dbReference>
<keyword evidence="5 6" id="KW-0472">Membrane</keyword>
<keyword evidence="4 6" id="KW-1133">Transmembrane helix</keyword>
<dbReference type="PANTHER" id="PTHR32322">
    <property type="entry name" value="INNER MEMBRANE TRANSPORTER"/>
    <property type="match status" value="1"/>
</dbReference>
<keyword evidence="3 6" id="KW-0812">Transmembrane</keyword>
<evidence type="ECO:0000256" key="4">
    <source>
        <dbReference type="ARBA" id="ARBA00022989"/>
    </source>
</evidence>
<evidence type="ECO:0000256" key="5">
    <source>
        <dbReference type="ARBA" id="ARBA00023136"/>
    </source>
</evidence>
<feature type="transmembrane region" description="Helical" evidence="6">
    <location>
        <begin position="249"/>
        <end position="267"/>
    </location>
</feature>
<feature type="transmembrane region" description="Helical" evidence="6">
    <location>
        <begin position="147"/>
        <end position="166"/>
    </location>
</feature>
<comment type="subcellular location">
    <subcellularLocation>
        <location evidence="1">Membrane</location>
        <topology evidence="1">Multi-pass membrane protein</topology>
    </subcellularLocation>
</comment>
<evidence type="ECO:0000256" key="2">
    <source>
        <dbReference type="ARBA" id="ARBA00007362"/>
    </source>
</evidence>
<evidence type="ECO:0000313" key="9">
    <source>
        <dbReference type="Proteomes" id="UP000192634"/>
    </source>
</evidence>
<dbReference type="GO" id="GO:0016020">
    <property type="term" value="C:membrane"/>
    <property type="evidence" value="ECO:0007669"/>
    <property type="project" value="UniProtKB-SubCell"/>
</dbReference>
<organism evidence="8 9">
    <name type="scientific">Janibacter indicus</name>
    <dbReference type="NCBI Taxonomy" id="857417"/>
    <lineage>
        <taxon>Bacteria</taxon>
        <taxon>Bacillati</taxon>
        <taxon>Actinomycetota</taxon>
        <taxon>Actinomycetes</taxon>
        <taxon>Micrococcales</taxon>
        <taxon>Intrasporangiaceae</taxon>
        <taxon>Janibacter</taxon>
    </lineage>
</organism>
<dbReference type="Proteomes" id="UP000192634">
    <property type="component" value="Unassembled WGS sequence"/>
</dbReference>
<name>A0A1W1YAN2_9MICO</name>
<feature type="domain" description="EamA" evidence="7">
    <location>
        <begin position="151"/>
        <end position="291"/>
    </location>
</feature>
<proteinExistence type="inferred from homology"/>
<evidence type="ECO:0000256" key="6">
    <source>
        <dbReference type="SAM" id="Phobius"/>
    </source>
</evidence>
<evidence type="ECO:0000256" key="3">
    <source>
        <dbReference type="ARBA" id="ARBA00022692"/>
    </source>
</evidence>